<evidence type="ECO:0000313" key="5">
    <source>
        <dbReference type="Proteomes" id="UP000013782"/>
    </source>
</evidence>
<evidence type="ECO:0000256" key="1">
    <source>
        <dbReference type="ARBA" id="ARBA00023125"/>
    </source>
</evidence>
<dbReference type="Gene3D" id="1.10.10.60">
    <property type="entry name" value="Homeodomain-like"/>
    <property type="match status" value="1"/>
</dbReference>
<feature type="DNA-binding region" description="H-T-H motif" evidence="2">
    <location>
        <begin position="31"/>
        <end position="50"/>
    </location>
</feature>
<accession>R2QGE9</accession>
<feature type="domain" description="HTH tetR-type" evidence="3">
    <location>
        <begin position="8"/>
        <end position="68"/>
    </location>
</feature>
<dbReference type="GO" id="GO:0000976">
    <property type="term" value="F:transcription cis-regulatory region binding"/>
    <property type="evidence" value="ECO:0007669"/>
    <property type="project" value="TreeGrafter"/>
</dbReference>
<dbReference type="eggNOG" id="COG1309">
    <property type="taxonomic scope" value="Bacteria"/>
</dbReference>
<dbReference type="PRINTS" id="PR00455">
    <property type="entry name" value="HTHTETR"/>
</dbReference>
<dbReference type="Gene3D" id="1.10.357.10">
    <property type="entry name" value="Tetracycline Repressor, domain 2"/>
    <property type="match status" value="1"/>
</dbReference>
<dbReference type="InterPro" id="IPR050109">
    <property type="entry name" value="HTH-type_TetR-like_transc_reg"/>
</dbReference>
<reference evidence="4 5" key="1">
    <citation type="submission" date="2013-02" db="EMBL/GenBank/DDBJ databases">
        <title>The Genome Sequence of Enterococcus pallens BAA-351.</title>
        <authorList>
            <consortium name="The Broad Institute Genome Sequencing Platform"/>
            <consortium name="The Broad Institute Genome Sequencing Center for Infectious Disease"/>
            <person name="Earl A.M."/>
            <person name="Gilmore M.S."/>
            <person name="Lebreton F."/>
            <person name="Walker B."/>
            <person name="Young S.K."/>
            <person name="Zeng Q."/>
            <person name="Gargeya S."/>
            <person name="Fitzgerald M."/>
            <person name="Haas B."/>
            <person name="Abouelleil A."/>
            <person name="Alvarado L."/>
            <person name="Arachchi H.M."/>
            <person name="Berlin A.M."/>
            <person name="Chapman S.B."/>
            <person name="Dewar J."/>
            <person name="Goldberg J."/>
            <person name="Griggs A."/>
            <person name="Gujja S."/>
            <person name="Hansen M."/>
            <person name="Howarth C."/>
            <person name="Imamovic A."/>
            <person name="Larimer J."/>
            <person name="McCowan C."/>
            <person name="Murphy C."/>
            <person name="Neiman D."/>
            <person name="Pearson M."/>
            <person name="Priest M."/>
            <person name="Roberts A."/>
            <person name="Saif S."/>
            <person name="Shea T."/>
            <person name="Sisk P."/>
            <person name="Sykes S."/>
            <person name="Wortman J."/>
            <person name="Nusbaum C."/>
            <person name="Birren B."/>
        </authorList>
    </citation>
    <scope>NUCLEOTIDE SEQUENCE [LARGE SCALE GENOMIC DNA]</scope>
    <source>
        <strain evidence="4 5">ATCC BAA-351</strain>
    </source>
</reference>
<dbReference type="OrthoDB" id="9780939at2"/>
<evidence type="ECO:0000256" key="2">
    <source>
        <dbReference type="PROSITE-ProRule" id="PRU00335"/>
    </source>
</evidence>
<dbReference type="Proteomes" id="UP000013782">
    <property type="component" value="Unassembled WGS sequence"/>
</dbReference>
<evidence type="ECO:0000259" key="3">
    <source>
        <dbReference type="PROSITE" id="PS50977"/>
    </source>
</evidence>
<dbReference type="PROSITE" id="PS50977">
    <property type="entry name" value="HTH_TETR_2"/>
    <property type="match status" value="1"/>
</dbReference>
<dbReference type="STRING" id="160454.RV10_GL001917"/>
<sequence>MKEIVKAPEKEQAMIAASLKLFGNKGFAATKMEDLAKEAGVSKGLLFHYFGNKTNLYLATYEHARQFFYQHIDPEAWSAANDFSEMVEQSMRRKLGLQIHNPLEFNFLFRSLSELQQLPEGIKSQLAVKMQEEYQVTLQLITPVLDRMEIAAPYTREDVLRVLYFVVQGETEAIQREMSQHPEWTTLEQMEPMVKRMKTSLSLIQNGFLKS</sequence>
<proteinExistence type="predicted"/>
<comment type="caution">
    <text evidence="4">The sequence shown here is derived from an EMBL/GenBank/DDBJ whole genome shotgun (WGS) entry which is preliminary data.</text>
</comment>
<dbReference type="PANTHER" id="PTHR30055:SF226">
    <property type="entry name" value="HTH-TYPE TRANSCRIPTIONAL REGULATOR PKSA"/>
    <property type="match status" value="1"/>
</dbReference>
<dbReference type="GO" id="GO:0003700">
    <property type="term" value="F:DNA-binding transcription factor activity"/>
    <property type="evidence" value="ECO:0007669"/>
    <property type="project" value="TreeGrafter"/>
</dbReference>
<dbReference type="PATRIC" id="fig|1158607.3.peg.1998"/>
<dbReference type="PANTHER" id="PTHR30055">
    <property type="entry name" value="HTH-TYPE TRANSCRIPTIONAL REGULATOR RUTR"/>
    <property type="match status" value="1"/>
</dbReference>
<dbReference type="InterPro" id="IPR036271">
    <property type="entry name" value="Tet_transcr_reg_TetR-rel_C_sf"/>
</dbReference>
<dbReference type="HOGENOM" id="CLU_069356_45_0_9"/>
<gene>
    <name evidence="4" type="ORF">UAU_02028</name>
</gene>
<dbReference type="AlphaFoldDB" id="R2QGE9"/>
<keyword evidence="5" id="KW-1185">Reference proteome</keyword>
<dbReference type="Pfam" id="PF00440">
    <property type="entry name" value="TetR_N"/>
    <property type="match status" value="1"/>
</dbReference>
<name>R2QGE9_9ENTE</name>
<dbReference type="EMBL" id="AJAQ01000015">
    <property type="protein sequence ID" value="EOH94293.1"/>
    <property type="molecule type" value="Genomic_DNA"/>
</dbReference>
<dbReference type="SUPFAM" id="SSF48498">
    <property type="entry name" value="Tetracyclin repressor-like, C-terminal domain"/>
    <property type="match status" value="1"/>
</dbReference>
<dbReference type="RefSeq" id="WP_010757019.1">
    <property type="nucleotide sequence ID" value="NZ_ASWD01000001.1"/>
</dbReference>
<dbReference type="InterPro" id="IPR009057">
    <property type="entry name" value="Homeodomain-like_sf"/>
</dbReference>
<evidence type="ECO:0000313" key="4">
    <source>
        <dbReference type="EMBL" id="EOH94293.1"/>
    </source>
</evidence>
<dbReference type="SUPFAM" id="SSF46689">
    <property type="entry name" value="Homeodomain-like"/>
    <property type="match status" value="1"/>
</dbReference>
<protein>
    <recommendedName>
        <fullName evidence="3">HTH tetR-type domain-containing protein</fullName>
    </recommendedName>
</protein>
<organism evidence="4 5">
    <name type="scientific">Enterococcus pallens ATCC BAA-351</name>
    <dbReference type="NCBI Taxonomy" id="1158607"/>
    <lineage>
        <taxon>Bacteria</taxon>
        <taxon>Bacillati</taxon>
        <taxon>Bacillota</taxon>
        <taxon>Bacilli</taxon>
        <taxon>Lactobacillales</taxon>
        <taxon>Enterococcaceae</taxon>
        <taxon>Enterococcus</taxon>
    </lineage>
</organism>
<dbReference type="InterPro" id="IPR001647">
    <property type="entry name" value="HTH_TetR"/>
</dbReference>
<keyword evidence="1 2" id="KW-0238">DNA-binding</keyword>